<dbReference type="GO" id="GO:0008782">
    <property type="term" value="F:adenosylhomocysteine nucleosidase activity"/>
    <property type="evidence" value="ECO:0007669"/>
    <property type="project" value="UniProtKB-EC"/>
</dbReference>
<comment type="caution">
    <text evidence="1">The sequence shown here is derived from an EMBL/GenBank/DDBJ whole genome shotgun (WGS) entry which is preliminary data.</text>
</comment>
<sequence length="25" mass="2873">MKIGIIGAMEEEVTLLRNKIDNRQT</sequence>
<feature type="non-terminal residue" evidence="1">
    <location>
        <position position="25"/>
    </location>
</feature>
<reference evidence="1 2" key="1">
    <citation type="submission" date="2017-11" db="EMBL/GenBank/DDBJ databases">
        <authorList>
            <person name="Han C.G."/>
        </authorList>
    </citation>
    <scope>NUCLEOTIDE SEQUENCE [LARGE SCALE GENOMIC DNA]</scope>
    <source>
        <strain evidence="1 2">A11</strain>
    </source>
</reference>
<proteinExistence type="predicted"/>
<accession>A0A2J4RH06</accession>
<gene>
    <name evidence="1" type="ORF">CWN50_07305</name>
</gene>
<dbReference type="EC" id="3.2.2.9" evidence="1"/>
<keyword evidence="1" id="KW-0378">Hydrolase</keyword>
<dbReference type="AlphaFoldDB" id="A0A2J4RH06"/>
<evidence type="ECO:0000313" key="1">
    <source>
        <dbReference type="EMBL" id="PLL42608.1"/>
    </source>
</evidence>
<protein>
    <submittedName>
        <fullName evidence="1">5'-methylthioadenosine/S-adenosylhomocysteine nucleosidase</fullName>
        <ecNumber evidence="1">3.2.2.9</ecNumber>
    </submittedName>
</protein>
<evidence type="ECO:0000313" key="2">
    <source>
        <dbReference type="Proteomes" id="UP000234505"/>
    </source>
</evidence>
<dbReference type="EMBL" id="PIDS01000159">
    <property type="protein sequence ID" value="PLL42608.1"/>
    <property type="molecule type" value="Genomic_DNA"/>
</dbReference>
<keyword evidence="1" id="KW-0326">Glycosidase</keyword>
<dbReference type="Proteomes" id="UP000234505">
    <property type="component" value="Unassembled WGS sequence"/>
</dbReference>
<name>A0A2J4RH06_9ENTR</name>
<organism evidence="1 2">
    <name type="scientific">Klebsiella michiganensis</name>
    <dbReference type="NCBI Taxonomy" id="1134687"/>
    <lineage>
        <taxon>Bacteria</taxon>
        <taxon>Pseudomonadati</taxon>
        <taxon>Pseudomonadota</taxon>
        <taxon>Gammaproteobacteria</taxon>
        <taxon>Enterobacterales</taxon>
        <taxon>Enterobacteriaceae</taxon>
        <taxon>Klebsiella/Raoultella group</taxon>
        <taxon>Klebsiella</taxon>
    </lineage>
</organism>
<reference evidence="1 2" key="2">
    <citation type="submission" date="2018-01" db="EMBL/GenBank/DDBJ databases">
        <title>Genomic study of Klebsiella pneumoniae.</title>
        <authorList>
            <person name="Yang Y."/>
            <person name="Bicalho R."/>
        </authorList>
    </citation>
    <scope>NUCLEOTIDE SEQUENCE [LARGE SCALE GENOMIC DNA]</scope>
    <source>
        <strain evidence="1 2">A11</strain>
    </source>
</reference>